<keyword evidence="3" id="KW-1185">Reference proteome</keyword>
<gene>
    <name evidence="2" type="ORF">TTHERM_00122210</name>
</gene>
<evidence type="ECO:0000259" key="1">
    <source>
        <dbReference type="PROSITE" id="PS50127"/>
    </source>
</evidence>
<dbReference type="eggNOG" id="KOG0418">
    <property type="taxonomic scope" value="Eukaryota"/>
</dbReference>
<dbReference type="KEGG" id="tet:TTHERM_00122210"/>
<evidence type="ECO:0000313" key="2">
    <source>
        <dbReference type="EMBL" id="EAR90572.2"/>
    </source>
</evidence>
<dbReference type="OrthoDB" id="1158011at2759"/>
<protein>
    <submittedName>
        <fullName evidence="2">Ubiquitin-conjugating enzyme E2</fullName>
    </submittedName>
</protein>
<feature type="domain" description="UBC core" evidence="1">
    <location>
        <begin position="63"/>
        <end position="218"/>
    </location>
</feature>
<dbReference type="STRING" id="312017.Q22YU9"/>
<dbReference type="EMBL" id="GG662798">
    <property type="protein sequence ID" value="EAR90572.2"/>
    <property type="molecule type" value="Genomic_DNA"/>
</dbReference>
<proteinExistence type="predicted"/>
<dbReference type="InterPro" id="IPR000608">
    <property type="entry name" value="UBC"/>
</dbReference>
<dbReference type="HOGENOM" id="CLU_100047_0_0_1"/>
<name>Q22YU9_TETTS</name>
<dbReference type="InterPro" id="IPR050113">
    <property type="entry name" value="Ub_conjugating_enzyme"/>
</dbReference>
<dbReference type="AlphaFoldDB" id="Q22YU9"/>
<dbReference type="InterPro" id="IPR016135">
    <property type="entry name" value="UBQ-conjugating_enzyme/RWD"/>
</dbReference>
<sequence>MSQEREEILQKEITSVQDENDIISLDQIKDKQYVQRKKYQSRNLQIKNQIQRKKETINKLPSFRLRRIQGEISHYEQNQIQGVKLNYNYQNPVAIYLTIQGPKGTPYYGAWFNYEMTFPDNYPFEPPIITSLQTVYHYSEYNCLLKGGCFGHAPRHLEYKSGWLPSYNFDRQIKKVIDYFYIEHFTDMWVDTVTYQIYLKDKEQFNKNVKSTIATEKAKEQVKQYLVFQKCIKQFLPINSDSVFIDLFF</sequence>
<dbReference type="RefSeq" id="XP_001010817.2">
    <property type="nucleotide sequence ID" value="XM_001010817.2"/>
</dbReference>
<dbReference type="InParanoid" id="Q22YU9"/>
<dbReference type="CDD" id="cd00195">
    <property type="entry name" value="UBCc_UEV"/>
    <property type="match status" value="1"/>
</dbReference>
<evidence type="ECO:0000313" key="3">
    <source>
        <dbReference type="Proteomes" id="UP000009168"/>
    </source>
</evidence>
<reference evidence="3" key="1">
    <citation type="journal article" date="2006" name="PLoS Biol.">
        <title>Macronuclear genome sequence of the ciliate Tetrahymena thermophila, a model eukaryote.</title>
        <authorList>
            <person name="Eisen J.A."/>
            <person name="Coyne R.S."/>
            <person name="Wu M."/>
            <person name="Wu D."/>
            <person name="Thiagarajan M."/>
            <person name="Wortman J.R."/>
            <person name="Badger J.H."/>
            <person name="Ren Q."/>
            <person name="Amedeo P."/>
            <person name="Jones K.M."/>
            <person name="Tallon L.J."/>
            <person name="Delcher A.L."/>
            <person name="Salzberg S.L."/>
            <person name="Silva J.C."/>
            <person name="Haas B.J."/>
            <person name="Majoros W.H."/>
            <person name="Farzad M."/>
            <person name="Carlton J.M."/>
            <person name="Smith R.K. Jr."/>
            <person name="Garg J."/>
            <person name="Pearlman R.E."/>
            <person name="Karrer K.M."/>
            <person name="Sun L."/>
            <person name="Manning G."/>
            <person name="Elde N.C."/>
            <person name="Turkewitz A.P."/>
            <person name="Asai D.J."/>
            <person name="Wilkes D.E."/>
            <person name="Wang Y."/>
            <person name="Cai H."/>
            <person name="Collins K."/>
            <person name="Stewart B.A."/>
            <person name="Lee S.R."/>
            <person name="Wilamowska K."/>
            <person name="Weinberg Z."/>
            <person name="Ruzzo W.L."/>
            <person name="Wloga D."/>
            <person name="Gaertig J."/>
            <person name="Frankel J."/>
            <person name="Tsao C.-C."/>
            <person name="Gorovsky M.A."/>
            <person name="Keeling P.J."/>
            <person name="Waller R.F."/>
            <person name="Patron N.J."/>
            <person name="Cherry J.M."/>
            <person name="Stover N.A."/>
            <person name="Krieger C.J."/>
            <person name="del Toro C."/>
            <person name="Ryder H.F."/>
            <person name="Williamson S.C."/>
            <person name="Barbeau R.A."/>
            <person name="Hamilton E.P."/>
            <person name="Orias E."/>
        </authorList>
    </citation>
    <scope>NUCLEOTIDE SEQUENCE [LARGE SCALE GENOMIC DNA]</scope>
    <source>
        <strain evidence="3">SB210</strain>
    </source>
</reference>
<dbReference type="GeneID" id="7845763"/>
<dbReference type="PROSITE" id="PS50127">
    <property type="entry name" value="UBC_2"/>
    <property type="match status" value="1"/>
</dbReference>
<organism evidence="2 3">
    <name type="scientific">Tetrahymena thermophila (strain SB210)</name>
    <dbReference type="NCBI Taxonomy" id="312017"/>
    <lineage>
        <taxon>Eukaryota</taxon>
        <taxon>Sar</taxon>
        <taxon>Alveolata</taxon>
        <taxon>Ciliophora</taxon>
        <taxon>Intramacronucleata</taxon>
        <taxon>Oligohymenophorea</taxon>
        <taxon>Hymenostomatida</taxon>
        <taxon>Tetrahymenina</taxon>
        <taxon>Tetrahymenidae</taxon>
        <taxon>Tetrahymena</taxon>
    </lineage>
</organism>
<dbReference type="SUPFAM" id="SSF54495">
    <property type="entry name" value="UBC-like"/>
    <property type="match status" value="1"/>
</dbReference>
<dbReference type="Proteomes" id="UP000009168">
    <property type="component" value="Unassembled WGS sequence"/>
</dbReference>
<dbReference type="PANTHER" id="PTHR24067">
    <property type="entry name" value="UBIQUITIN-CONJUGATING ENZYME E2"/>
    <property type="match status" value="1"/>
</dbReference>
<dbReference type="SMART" id="SM00212">
    <property type="entry name" value="UBCc"/>
    <property type="match status" value="1"/>
</dbReference>
<accession>Q22YU9</accession>
<dbReference type="Pfam" id="PF00179">
    <property type="entry name" value="UQ_con"/>
    <property type="match status" value="1"/>
</dbReference>
<dbReference type="Gene3D" id="3.10.110.10">
    <property type="entry name" value="Ubiquitin Conjugating Enzyme"/>
    <property type="match status" value="1"/>
</dbReference>